<dbReference type="Proteomes" id="UP000308133">
    <property type="component" value="Unassembled WGS sequence"/>
</dbReference>
<feature type="compositionally biased region" description="Polar residues" evidence="1">
    <location>
        <begin position="1"/>
        <end position="19"/>
    </location>
</feature>
<feature type="compositionally biased region" description="Polar residues" evidence="1">
    <location>
        <begin position="286"/>
        <end position="300"/>
    </location>
</feature>
<evidence type="ECO:0000256" key="1">
    <source>
        <dbReference type="SAM" id="MobiDB-lite"/>
    </source>
</evidence>
<proteinExistence type="predicted"/>
<evidence type="ECO:0000313" key="2">
    <source>
        <dbReference type="EMBL" id="TKX19735.1"/>
    </source>
</evidence>
<name>A0A4U7ART6_9PEZI</name>
<feature type="region of interest" description="Disordered" evidence="1">
    <location>
        <begin position="286"/>
        <end position="314"/>
    </location>
</feature>
<dbReference type="EMBL" id="PTQR01000106">
    <property type="protein sequence ID" value="TKX19735.1"/>
    <property type="molecule type" value="Genomic_DNA"/>
</dbReference>
<comment type="caution">
    <text evidence="2">The sequence shown here is derived from an EMBL/GenBank/DDBJ whole genome shotgun (WGS) entry which is preliminary data.</text>
</comment>
<gene>
    <name evidence="2" type="ORF">C1H76_7933</name>
</gene>
<feature type="region of interest" description="Disordered" evidence="1">
    <location>
        <begin position="1"/>
        <end position="155"/>
    </location>
</feature>
<feature type="region of interest" description="Disordered" evidence="1">
    <location>
        <begin position="180"/>
        <end position="203"/>
    </location>
</feature>
<organism evidence="2 3">
    <name type="scientific">Elsinoe australis</name>
    <dbReference type="NCBI Taxonomy" id="40998"/>
    <lineage>
        <taxon>Eukaryota</taxon>
        <taxon>Fungi</taxon>
        <taxon>Dikarya</taxon>
        <taxon>Ascomycota</taxon>
        <taxon>Pezizomycotina</taxon>
        <taxon>Dothideomycetes</taxon>
        <taxon>Dothideomycetidae</taxon>
        <taxon>Myriangiales</taxon>
        <taxon>Elsinoaceae</taxon>
        <taxon>Elsinoe</taxon>
    </lineage>
</organism>
<dbReference type="AlphaFoldDB" id="A0A4U7ART6"/>
<feature type="compositionally biased region" description="Polar residues" evidence="1">
    <location>
        <begin position="112"/>
        <end position="130"/>
    </location>
</feature>
<reference evidence="2 3" key="1">
    <citation type="submission" date="2018-02" db="EMBL/GenBank/DDBJ databases">
        <title>Draft genome sequences of Elsinoe sp., causing black scab on jojoba.</title>
        <authorList>
            <person name="Stodart B."/>
            <person name="Jeffress S."/>
            <person name="Ash G."/>
            <person name="Arun Chinnappa K."/>
        </authorList>
    </citation>
    <scope>NUCLEOTIDE SEQUENCE [LARGE SCALE GENOMIC DNA]</scope>
    <source>
        <strain evidence="2 3">Hillstone_2</strain>
    </source>
</reference>
<accession>A0A4U7ART6</accession>
<protein>
    <submittedName>
        <fullName evidence="2">Uncharacterized protein</fullName>
    </submittedName>
</protein>
<feature type="compositionally biased region" description="Pro residues" evidence="1">
    <location>
        <begin position="32"/>
        <end position="47"/>
    </location>
</feature>
<sequence>MARVLTTTVSTEIGASGSLTHPPVDGATPHPGAQPQPPTPEKTPAPKVPDSEEHVSQPDIGHTNPPEAGGGIPKELPKTPGHTPGSPDQHFDHADPVPGSQPAHGGQADSGGDSSENQNFPQNATSQPNSLPRPDHTSPQKEGPFQEGTSPAAASQVSNLAHNIASFIRAGLDRVPGLAAESSSHSFHPGPSDGAASYADPNGMPRNPPALAIGSAIVPMVDVERFIANEAPELQQHGVRVQWNRDSAVQPFLVVGTSSTLSLGSTPMTVAGRVLSIMKTTDQNVRASPSASVGATQGSISGPAKDGGASIPSGRQNGTVVQFTGDAAIAGVRQAGLTVIGLLLSAVQTVL</sequence>
<evidence type="ECO:0000313" key="3">
    <source>
        <dbReference type="Proteomes" id="UP000308133"/>
    </source>
</evidence>